<dbReference type="PANTHER" id="PTHR38826">
    <property type="entry name" value="RIBONUCLEASE VAPC13"/>
    <property type="match status" value="1"/>
</dbReference>
<dbReference type="Pfam" id="PF01850">
    <property type="entry name" value="PIN"/>
    <property type="match status" value="1"/>
</dbReference>
<name>A0A2H0UWF4_9BACT</name>
<evidence type="ECO:0000259" key="1">
    <source>
        <dbReference type="Pfam" id="PF01850"/>
    </source>
</evidence>
<dbReference type="Proteomes" id="UP000228906">
    <property type="component" value="Unassembled WGS sequence"/>
</dbReference>
<accession>A0A2H0UWF4</accession>
<reference evidence="3" key="1">
    <citation type="submission" date="2017-09" db="EMBL/GenBank/DDBJ databases">
        <title>Depth-based differentiation of microbial function through sediment-hosted aquifers and enrichment of novel symbionts in the deep terrestrial subsurface.</title>
        <authorList>
            <person name="Probst A.J."/>
            <person name="Ladd B."/>
            <person name="Jarett J.K."/>
            <person name="Geller-Mcgrath D.E."/>
            <person name="Sieber C.M.K."/>
            <person name="Emerson J.B."/>
            <person name="Anantharaman K."/>
            <person name="Thomas B.C."/>
            <person name="Malmstrom R."/>
            <person name="Stieglmeier M."/>
            <person name="Klingl A."/>
            <person name="Woyke T."/>
            <person name="Ryan C.M."/>
            <person name="Banfield J.F."/>
        </authorList>
    </citation>
    <scope>NUCLEOTIDE SEQUENCE [LARGE SCALE GENOMIC DNA]</scope>
</reference>
<dbReference type="InterPro" id="IPR029060">
    <property type="entry name" value="PIN-like_dom_sf"/>
</dbReference>
<feature type="domain" description="PIN" evidence="1">
    <location>
        <begin position="6"/>
        <end position="131"/>
    </location>
</feature>
<sequence length="149" mass="17224">MKECNYFIDTNIFLRTLVNDNERFFNECVGFLELVKDGKIKAQTSCLVLSEVSWTLSSFYNSGKDKVVESLYSIINLKNLKFSEKFNSNFGVQIYEKNNIKLTDAFIASHPKIQSKEMIVVSYDKDFDKLGIKRQEPAEVLLSLRKKIS</sequence>
<proteinExistence type="predicted"/>
<evidence type="ECO:0000313" key="2">
    <source>
        <dbReference type="EMBL" id="PIR91147.1"/>
    </source>
</evidence>
<dbReference type="AlphaFoldDB" id="A0A2H0UWF4"/>
<organism evidence="2 3">
    <name type="scientific">bacterium (Candidatus Gribaldobacteria) CG10_big_fil_rev_8_21_14_0_10_41_12</name>
    <dbReference type="NCBI Taxonomy" id="2014277"/>
    <lineage>
        <taxon>Bacteria</taxon>
        <taxon>Candidatus Gribaldobacteria</taxon>
    </lineage>
</organism>
<dbReference type="InterPro" id="IPR052106">
    <property type="entry name" value="PINc/VapC_TA"/>
</dbReference>
<dbReference type="SUPFAM" id="SSF88723">
    <property type="entry name" value="PIN domain-like"/>
    <property type="match status" value="1"/>
</dbReference>
<gene>
    <name evidence="2" type="ORF">COU03_02945</name>
</gene>
<dbReference type="InterPro" id="IPR002716">
    <property type="entry name" value="PIN_dom"/>
</dbReference>
<evidence type="ECO:0000313" key="3">
    <source>
        <dbReference type="Proteomes" id="UP000228906"/>
    </source>
</evidence>
<dbReference type="PANTHER" id="PTHR38826:SF5">
    <property type="entry name" value="RIBONUCLEASE VAPC13"/>
    <property type="match status" value="1"/>
</dbReference>
<protein>
    <recommendedName>
        <fullName evidence="1">PIN domain-containing protein</fullName>
    </recommendedName>
</protein>
<comment type="caution">
    <text evidence="2">The sequence shown here is derived from an EMBL/GenBank/DDBJ whole genome shotgun (WGS) entry which is preliminary data.</text>
</comment>
<dbReference type="EMBL" id="PFAV01000053">
    <property type="protein sequence ID" value="PIR91147.1"/>
    <property type="molecule type" value="Genomic_DNA"/>
</dbReference>
<dbReference type="Gene3D" id="3.40.50.1010">
    <property type="entry name" value="5'-nuclease"/>
    <property type="match status" value="1"/>
</dbReference>